<dbReference type="InterPro" id="IPR041183">
    <property type="entry name" value="Cyclophilin-like"/>
</dbReference>
<reference evidence="3 4" key="1">
    <citation type="submission" date="2018-08" db="EMBL/GenBank/DDBJ databases">
        <title>A genome reference for cultivated species of the human gut microbiota.</title>
        <authorList>
            <person name="Zou Y."/>
            <person name="Xue W."/>
            <person name="Luo G."/>
        </authorList>
    </citation>
    <scope>NUCLEOTIDE SEQUENCE [LARGE SCALE GENOMIC DNA]</scope>
    <source>
        <strain evidence="3 4">AF24-2</strain>
    </source>
</reference>
<evidence type="ECO:0000313" key="4">
    <source>
        <dbReference type="Proteomes" id="UP000285864"/>
    </source>
</evidence>
<evidence type="ECO:0000313" key="3">
    <source>
        <dbReference type="EMBL" id="RGR89262.1"/>
    </source>
</evidence>
<organism evidence="3 4">
    <name type="scientific">Phocaeicola coprocola</name>
    <dbReference type="NCBI Taxonomy" id="310298"/>
    <lineage>
        <taxon>Bacteria</taxon>
        <taxon>Pseudomonadati</taxon>
        <taxon>Bacteroidota</taxon>
        <taxon>Bacteroidia</taxon>
        <taxon>Bacteroidales</taxon>
        <taxon>Bacteroidaceae</taxon>
        <taxon>Phocaeicola</taxon>
    </lineage>
</organism>
<name>A0A412G7H6_9BACT</name>
<keyword evidence="4" id="KW-1185">Reference proteome</keyword>
<feature type="domain" description="Cyclophilin-like" evidence="2">
    <location>
        <begin position="56"/>
        <end position="163"/>
    </location>
</feature>
<dbReference type="Gene3D" id="2.40.100.20">
    <property type="match status" value="1"/>
</dbReference>
<dbReference type="RefSeq" id="WP_118485328.1">
    <property type="nucleotide sequence ID" value="NZ_QRUU01000111.1"/>
</dbReference>
<evidence type="ECO:0000259" key="2">
    <source>
        <dbReference type="Pfam" id="PF18050"/>
    </source>
</evidence>
<dbReference type="InterPro" id="IPR029000">
    <property type="entry name" value="Cyclophilin-like_dom_sf"/>
</dbReference>
<evidence type="ECO:0000256" key="1">
    <source>
        <dbReference type="SAM" id="SignalP"/>
    </source>
</evidence>
<dbReference type="EMBL" id="QRUU01000111">
    <property type="protein sequence ID" value="RGR89262.1"/>
    <property type="molecule type" value="Genomic_DNA"/>
</dbReference>
<accession>A0A412G7H6</accession>
<proteinExistence type="predicted"/>
<keyword evidence="1" id="KW-0732">Signal</keyword>
<sequence length="168" mass="18687">MKIVSFKYCLIAGLLSFTACSPDDIPDIDETISPPSSNVPEDNDDGDCSPVKQIVVTINNTPFTATLENNETVREFLDLLPLTVDMTELNGNEKYCYLPQSLPVDSRQIDVIQTGDLMLYGSNCIVLFYQTFSSSYSYTRLGRIDHTTGLKDIFGQGNVTVNFHIVNQ</sequence>
<protein>
    <recommendedName>
        <fullName evidence="2">Cyclophilin-like domain-containing protein</fullName>
    </recommendedName>
</protein>
<dbReference type="Pfam" id="PF18050">
    <property type="entry name" value="Cyclophil_like2"/>
    <property type="match status" value="1"/>
</dbReference>
<feature type="chain" id="PRO_5019117772" description="Cyclophilin-like domain-containing protein" evidence="1">
    <location>
        <begin position="22"/>
        <end position="168"/>
    </location>
</feature>
<dbReference type="SUPFAM" id="SSF50891">
    <property type="entry name" value="Cyclophilin-like"/>
    <property type="match status" value="1"/>
</dbReference>
<dbReference type="PROSITE" id="PS51257">
    <property type="entry name" value="PROKAR_LIPOPROTEIN"/>
    <property type="match status" value="1"/>
</dbReference>
<comment type="caution">
    <text evidence="3">The sequence shown here is derived from an EMBL/GenBank/DDBJ whole genome shotgun (WGS) entry which is preliminary data.</text>
</comment>
<dbReference type="Proteomes" id="UP000285864">
    <property type="component" value="Unassembled WGS sequence"/>
</dbReference>
<dbReference type="AlphaFoldDB" id="A0A412G7H6"/>
<gene>
    <name evidence="3" type="ORF">DWY20_14220</name>
</gene>
<feature type="signal peptide" evidence="1">
    <location>
        <begin position="1"/>
        <end position="21"/>
    </location>
</feature>